<dbReference type="RefSeq" id="WP_008062354.1">
    <property type="nucleotide sequence ID" value="NZ_AFHG01000052.1"/>
</dbReference>
<dbReference type="eggNOG" id="COG1871">
    <property type="taxonomic scope" value="Bacteria"/>
</dbReference>
<dbReference type="OrthoDB" id="9807202at2"/>
<dbReference type="HAMAP" id="MF_01440">
    <property type="entry name" value="CheD"/>
    <property type="match status" value="1"/>
</dbReference>
<dbReference type="CDD" id="cd16352">
    <property type="entry name" value="CheD"/>
    <property type="match status" value="1"/>
</dbReference>
<comment type="similarity">
    <text evidence="3">Belongs to the CheD family.</text>
</comment>
<dbReference type="GO" id="GO:0050568">
    <property type="term" value="F:protein-glutamine glutaminase activity"/>
    <property type="evidence" value="ECO:0007669"/>
    <property type="project" value="UniProtKB-UniRule"/>
</dbReference>
<dbReference type="GO" id="GO:0006935">
    <property type="term" value="P:chemotaxis"/>
    <property type="evidence" value="ECO:0007669"/>
    <property type="project" value="UniProtKB-UniRule"/>
</dbReference>
<dbReference type="EMBL" id="AFHG01000052">
    <property type="protein sequence ID" value="EGK71226.1"/>
    <property type="molecule type" value="Genomic_DNA"/>
</dbReference>
<accession>F5RE95</accession>
<keyword evidence="1 3" id="KW-0145">Chemotaxis</keyword>
<dbReference type="Proteomes" id="UP000005019">
    <property type="component" value="Unassembled WGS sequence"/>
</dbReference>
<dbReference type="PANTHER" id="PTHR35147:SF2">
    <property type="entry name" value="CHEMORECEPTOR GLUTAMINE DEAMIDASE CHED-RELATED"/>
    <property type="match status" value="1"/>
</dbReference>
<comment type="function">
    <text evidence="3">Probably deamidates glutamine residues to glutamate on methyl-accepting chemotaxis receptors (MCPs), playing an important role in chemotaxis.</text>
</comment>
<keyword evidence="2 3" id="KW-0378">Hydrolase</keyword>
<dbReference type="STRING" id="1000565.METUNv1_02613"/>
<name>F5RE95_METUF</name>
<evidence type="ECO:0000256" key="3">
    <source>
        <dbReference type="HAMAP-Rule" id="MF_01440"/>
    </source>
</evidence>
<organism evidence="4 5">
    <name type="scientific">Methyloversatilis universalis (strain ATCC BAA-1314 / DSM 25237 / JCM 13912 / CCUG 52030 / FAM5)</name>
    <dbReference type="NCBI Taxonomy" id="1000565"/>
    <lineage>
        <taxon>Bacteria</taxon>
        <taxon>Pseudomonadati</taxon>
        <taxon>Pseudomonadota</taxon>
        <taxon>Betaproteobacteria</taxon>
        <taxon>Nitrosomonadales</taxon>
        <taxon>Sterolibacteriaceae</taxon>
        <taxon>Methyloversatilis</taxon>
    </lineage>
</organism>
<evidence type="ECO:0000313" key="4">
    <source>
        <dbReference type="EMBL" id="EGK71226.1"/>
    </source>
</evidence>
<proteinExistence type="inferred from homology"/>
<dbReference type="SUPFAM" id="SSF64438">
    <property type="entry name" value="CNF1/YfiH-like putative cysteine hydrolases"/>
    <property type="match status" value="1"/>
</dbReference>
<protein>
    <recommendedName>
        <fullName evidence="3">Probable chemoreceptor glutamine deamidase CheD</fullName>
        <ecNumber evidence="3">3.5.1.44</ecNumber>
    </recommendedName>
</protein>
<dbReference type="PANTHER" id="PTHR35147">
    <property type="entry name" value="CHEMORECEPTOR GLUTAMINE DEAMIDASE CHED-RELATED"/>
    <property type="match status" value="1"/>
</dbReference>
<dbReference type="EC" id="3.5.1.44" evidence="3"/>
<dbReference type="NCBIfam" id="NF010013">
    <property type="entry name" value="PRK13487.1"/>
    <property type="match status" value="1"/>
</dbReference>
<dbReference type="AlphaFoldDB" id="F5RE95"/>
<evidence type="ECO:0000256" key="1">
    <source>
        <dbReference type="ARBA" id="ARBA00022500"/>
    </source>
</evidence>
<dbReference type="InterPro" id="IPR038592">
    <property type="entry name" value="CheD-like_sf"/>
</dbReference>
<gene>
    <name evidence="3" type="primary">cheD</name>
    <name evidence="4" type="ORF">METUNv1_02613</name>
</gene>
<reference evidence="4 5" key="1">
    <citation type="journal article" date="2011" name="J. Bacteriol.">
        <title>Genome sequence of Methyloversatilis universalis FAM5T, a methylotrophic representative of the order Rhodocyclales.</title>
        <authorList>
            <person name="Kittichotirat W."/>
            <person name="Good N.M."/>
            <person name="Hall R."/>
            <person name="Bringel F."/>
            <person name="Lajus A."/>
            <person name="Medigue C."/>
            <person name="Smalley N.E."/>
            <person name="Beck D."/>
            <person name="Bumgarner R."/>
            <person name="Vuilleumier S."/>
            <person name="Kalyuzhnaya M.G."/>
        </authorList>
    </citation>
    <scope>NUCLEOTIDE SEQUENCE [LARGE SCALE GENOMIC DNA]</scope>
    <source>
        <strain evidence="5">ATCC BAA-1314 / JCM 13912 / FAM5</strain>
    </source>
</reference>
<dbReference type="InterPro" id="IPR011324">
    <property type="entry name" value="Cytotoxic_necrot_fac-like_cat"/>
</dbReference>
<comment type="catalytic activity">
    <reaction evidence="3">
        <text>L-glutaminyl-[protein] + H2O = L-glutamyl-[protein] + NH4(+)</text>
        <dbReference type="Rhea" id="RHEA:16441"/>
        <dbReference type="Rhea" id="RHEA-COMP:10207"/>
        <dbReference type="Rhea" id="RHEA-COMP:10208"/>
        <dbReference type="ChEBI" id="CHEBI:15377"/>
        <dbReference type="ChEBI" id="CHEBI:28938"/>
        <dbReference type="ChEBI" id="CHEBI:29973"/>
        <dbReference type="ChEBI" id="CHEBI:30011"/>
        <dbReference type="EC" id="3.5.1.44"/>
    </reaction>
</comment>
<keyword evidence="5" id="KW-1185">Reference proteome</keyword>
<evidence type="ECO:0000313" key="5">
    <source>
        <dbReference type="Proteomes" id="UP000005019"/>
    </source>
</evidence>
<dbReference type="InterPro" id="IPR005659">
    <property type="entry name" value="Chemorcpt_Glu_NH3ase_CheD"/>
</dbReference>
<sequence>MRVLTALADQGPGLIEHQAAQRYFDRNFSCEAVKILPGEFFVTTREMLLVTVLGSCVAACIRDPERGIGGMNHFMLPDAGTGVMSRSARYGAYAMELLVNELIKSGARRSALQAKVFGGGRVMATLANANVGERNAGFVLDYLAQEGIPVVAQDLLDSHARKIYFFPRSGRVLLKRLARMNNDTLMRREREYQERLSRDDASGDIELFS</sequence>
<dbReference type="Pfam" id="PF03975">
    <property type="entry name" value="CheD"/>
    <property type="match status" value="1"/>
</dbReference>
<dbReference type="Gene3D" id="3.30.1330.200">
    <property type="match status" value="1"/>
</dbReference>
<comment type="caution">
    <text evidence="4">The sequence shown here is derived from an EMBL/GenBank/DDBJ whole genome shotgun (WGS) entry which is preliminary data.</text>
</comment>
<evidence type="ECO:0000256" key="2">
    <source>
        <dbReference type="ARBA" id="ARBA00022801"/>
    </source>
</evidence>